<keyword evidence="1" id="KW-1133">Transmembrane helix</keyword>
<evidence type="ECO:0000313" key="3">
    <source>
        <dbReference type="Proteomes" id="UP000692954"/>
    </source>
</evidence>
<proteinExistence type="predicted"/>
<reference evidence="2" key="1">
    <citation type="submission" date="2021-01" db="EMBL/GenBank/DDBJ databases">
        <authorList>
            <consortium name="Genoscope - CEA"/>
            <person name="William W."/>
        </authorList>
    </citation>
    <scope>NUCLEOTIDE SEQUENCE</scope>
</reference>
<organism evidence="2 3">
    <name type="scientific">Paramecium sonneborni</name>
    <dbReference type="NCBI Taxonomy" id="65129"/>
    <lineage>
        <taxon>Eukaryota</taxon>
        <taxon>Sar</taxon>
        <taxon>Alveolata</taxon>
        <taxon>Ciliophora</taxon>
        <taxon>Intramacronucleata</taxon>
        <taxon>Oligohymenophorea</taxon>
        <taxon>Peniculida</taxon>
        <taxon>Parameciidae</taxon>
        <taxon>Paramecium</taxon>
    </lineage>
</organism>
<gene>
    <name evidence="2" type="ORF">PSON_ATCC_30995.1.T0600101</name>
</gene>
<keyword evidence="1" id="KW-0812">Transmembrane</keyword>
<sequence>MPGNIKEAFLKLDHFYFSYEKDNINYIFLFTYEYNINVPTLILRFMMIFQKHIEQRKSKREIKRKINSFIDMIQQTLENNYQQQIVDTLILKILFKFQLTHRVFIKNVLNLGEDLIIQNEDLFSFKRFYFRFI</sequence>
<accession>A0A8S1NS90</accession>
<comment type="caution">
    <text evidence="2">The sequence shown here is derived from an EMBL/GenBank/DDBJ whole genome shotgun (WGS) entry which is preliminary data.</text>
</comment>
<keyword evidence="1" id="KW-0472">Membrane</keyword>
<keyword evidence="3" id="KW-1185">Reference proteome</keyword>
<evidence type="ECO:0000313" key="2">
    <source>
        <dbReference type="EMBL" id="CAD8093111.1"/>
    </source>
</evidence>
<dbReference type="AlphaFoldDB" id="A0A8S1NS90"/>
<dbReference type="EMBL" id="CAJJDN010000060">
    <property type="protein sequence ID" value="CAD8093111.1"/>
    <property type="molecule type" value="Genomic_DNA"/>
</dbReference>
<name>A0A8S1NS90_9CILI</name>
<dbReference type="Proteomes" id="UP000692954">
    <property type="component" value="Unassembled WGS sequence"/>
</dbReference>
<evidence type="ECO:0000256" key="1">
    <source>
        <dbReference type="SAM" id="Phobius"/>
    </source>
</evidence>
<protein>
    <submittedName>
        <fullName evidence="2">Uncharacterized protein</fullName>
    </submittedName>
</protein>
<feature type="transmembrane region" description="Helical" evidence="1">
    <location>
        <begin position="26"/>
        <end position="49"/>
    </location>
</feature>